<accession>A0AAV6LBX8</accession>
<keyword evidence="3" id="KW-1185">Reference proteome</keyword>
<evidence type="ECO:0000313" key="1">
    <source>
        <dbReference type="EMBL" id="KAG5545962.1"/>
    </source>
</evidence>
<comment type="caution">
    <text evidence="2">The sequence shown here is derived from an EMBL/GenBank/DDBJ whole genome shotgun (WGS) entry which is preliminary data.</text>
</comment>
<sequence length="81" mass="9099">MDKTELFPFSLTCIPIHGFQKQSPPITSISQPFASHAFQNLSPSLTSIPQPFPAMPSFSSSSNVNEKYLPWFCFYVLTGRK</sequence>
<dbReference type="Proteomes" id="UP000823749">
    <property type="component" value="Chromosome 6"/>
</dbReference>
<dbReference type="EMBL" id="JACTNZ010000006">
    <property type="protein sequence ID" value="KAG5545962.1"/>
    <property type="molecule type" value="Genomic_DNA"/>
</dbReference>
<gene>
    <name evidence="2" type="ORF">RHGRI_004755</name>
    <name evidence="1" type="ORF">RHGRI_018207</name>
</gene>
<organism evidence="2 3">
    <name type="scientific">Rhododendron griersonianum</name>
    <dbReference type="NCBI Taxonomy" id="479676"/>
    <lineage>
        <taxon>Eukaryota</taxon>
        <taxon>Viridiplantae</taxon>
        <taxon>Streptophyta</taxon>
        <taxon>Embryophyta</taxon>
        <taxon>Tracheophyta</taxon>
        <taxon>Spermatophyta</taxon>
        <taxon>Magnoliopsida</taxon>
        <taxon>eudicotyledons</taxon>
        <taxon>Gunneridae</taxon>
        <taxon>Pentapetalae</taxon>
        <taxon>asterids</taxon>
        <taxon>Ericales</taxon>
        <taxon>Ericaceae</taxon>
        <taxon>Ericoideae</taxon>
        <taxon>Rhodoreae</taxon>
        <taxon>Rhododendron</taxon>
    </lineage>
</organism>
<dbReference type="AlphaFoldDB" id="A0AAV6LBX8"/>
<protein>
    <submittedName>
        <fullName evidence="2">Uncharacterized protein</fullName>
    </submittedName>
</protein>
<dbReference type="Proteomes" id="UP000823749">
    <property type="component" value="Chromosome 2"/>
</dbReference>
<evidence type="ECO:0000313" key="2">
    <source>
        <dbReference type="EMBL" id="KAG5561813.1"/>
    </source>
</evidence>
<reference evidence="2 3" key="1">
    <citation type="submission" date="2020-08" db="EMBL/GenBank/DDBJ databases">
        <title>Plant Genome Project.</title>
        <authorList>
            <person name="Zhang R.-G."/>
        </authorList>
    </citation>
    <scope>NUCLEOTIDE SEQUENCE</scope>
    <source>
        <strain evidence="2">WSP0</strain>
        <tissue evidence="2">Leaf</tissue>
    </source>
</reference>
<evidence type="ECO:0000313" key="3">
    <source>
        <dbReference type="Proteomes" id="UP000823749"/>
    </source>
</evidence>
<name>A0AAV6LBX8_9ERIC</name>
<proteinExistence type="predicted"/>
<dbReference type="EMBL" id="JACTNZ010000002">
    <property type="protein sequence ID" value="KAG5561813.1"/>
    <property type="molecule type" value="Genomic_DNA"/>
</dbReference>